<comment type="caution">
    <text evidence="2">The sequence shown here is derived from an EMBL/GenBank/DDBJ whole genome shotgun (WGS) entry which is preliminary data.</text>
</comment>
<evidence type="ECO:0000313" key="3">
    <source>
        <dbReference type="Proteomes" id="UP000467700"/>
    </source>
</evidence>
<feature type="region of interest" description="Disordered" evidence="1">
    <location>
        <begin position="28"/>
        <end position="47"/>
    </location>
</feature>
<gene>
    <name evidence="2" type="ORF">AAE3_LOCUS12343</name>
</gene>
<reference evidence="2 3" key="1">
    <citation type="submission" date="2020-01" db="EMBL/GenBank/DDBJ databases">
        <authorList>
            <person name="Gupta K D."/>
        </authorList>
    </citation>
    <scope>NUCLEOTIDE SEQUENCE [LARGE SCALE GENOMIC DNA]</scope>
</reference>
<name>A0A8S0W0E9_CYCAE</name>
<organism evidence="2 3">
    <name type="scientific">Cyclocybe aegerita</name>
    <name type="common">Black poplar mushroom</name>
    <name type="synonym">Agrocybe aegerita</name>
    <dbReference type="NCBI Taxonomy" id="1973307"/>
    <lineage>
        <taxon>Eukaryota</taxon>
        <taxon>Fungi</taxon>
        <taxon>Dikarya</taxon>
        <taxon>Basidiomycota</taxon>
        <taxon>Agaricomycotina</taxon>
        <taxon>Agaricomycetes</taxon>
        <taxon>Agaricomycetidae</taxon>
        <taxon>Agaricales</taxon>
        <taxon>Agaricineae</taxon>
        <taxon>Bolbitiaceae</taxon>
        <taxon>Cyclocybe</taxon>
    </lineage>
</organism>
<dbReference type="AlphaFoldDB" id="A0A8S0W0E9"/>
<dbReference type="Proteomes" id="UP000467700">
    <property type="component" value="Unassembled WGS sequence"/>
</dbReference>
<accession>A0A8S0W0E9</accession>
<evidence type="ECO:0000256" key="1">
    <source>
        <dbReference type="SAM" id="MobiDB-lite"/>
    </source>
</evidence>
<feature type="compositionally biased region" description="Basic and acidic residues" evidence="1">
    <location>
        <begin position="28"/>
        <end position="43"/>
    </location>
</feature>
<evidence type="ECO:0000313" key="2">
    <source>
        <dbReference type="EMBL" id="CAA7270124.1"/>
    </source>
</evidence>
<sequence>MVLQALTDSDLMPMCPDWKIQFILYPPKEPKKKEGEPDKKKDDEESAAEALGAIHWHTCTLTADVMVSEVVAEILETLLPDPMTSLHHKAWEYWFHTQVLISGMGSHYTRL</sequence>
<keyword evidence="3" id="KW-1185">Reference proteome</keyword>
<dbReference type="OrthoDB" id="10622260at2759"/>
<proteinExistence type="predicted"/>
<protein>
    <submittedName>
        <fullName evidence="2">Uncharacterized protein</fullName>
    </submittedName>
</protein>
<dbReference type="EMBL" id="CACVBS010000085">
    <property type="protein sequence ID" value="CAA7270124.1"/>
    <property type="molecule type" value="Genomic_DNA"/>
</dbReference>